<dbReference type="GO" id="GO:0019058">
    <property type="term" value="P:viral life cycle"/>
    <property type="evidence" value="ECO:0007669"/>
    <property type="project" value="UniProtKB-ARBA"/>
</dbReference>
<evidence type="ECO:0000313" key="3">
    <source>
        <dbReference type="EMBL" id="QQV89976.1"/>
    </source>
</evidence>
<dbReference type="GO" id="GO:0051701">
    <property type="term" value="P:biological process involved in interaction with host"/>
    <property type="evidence" value="ECO:0007669"/>
    <property type="project" value="UniProtKB-ARBA"/>
</dbReference>
<keyword evidence="4" id="KW-1185">Reference proteome</keyword>
<evidence type="ECO:0000313" key="4">
    <source>
        <dbReference type="Proteomes" id="UP000693804"/>
    </source>
</evidence>
<name>A0A8E4ZBM7_9CAUD</name>
<dbReference type="EMBL" id="MT732435">
    <property type="protein sequence ID" value="QQV89976.1"/>
    <property type="molecule type" value="Genomic_DNA"/>
</dbReference>
<accession>A0A8E4ZBM7</accession>
<evidence type="ECO:0000256" key="2">
    <source>
        <dbReference type="ARBA" id="ARBA00022844"/>
    </source>
</evidence>
<dbReference type="SUPFAM" id="SSF51126">
    <property type="entry name" value="Pectin lyase-like"/>
    <property type="match status" value="1"/>
</dbReference>
<dbReference type="Proteomes" id="UP000693804">
    <property type="component" value="Segment"/>
</dbReference>
<reference evidence="3" key="1">
    <citation type="submission" date="2020-07" db="EMBL/GenBank/DDBJ databases">
        <title>Highly diverse flavobacterial phages as mortality factor during North Sea spring blooms.</title>
        <authorList>
            <person name="Bartlau N."/>
            <person name="Wichels A."/>
            <person name="Krohne G."/>
            <person name="Adriaenssens E.M."/>
            <person name="Heins A."/>
            <person name="Fuchs B.M."/>
            <person name="Amann R."/>
            <person name="Moraru C."/>
        </authorList>
    </citation>
    <scope>NUCLEOTIDE SEQUENCE</scope>
</reference>
<proteinExistence type="predicted"/>
<keyword evidence="2" id="KW-0946">Virion</keyword>
<dbReference type="GO" id="GO:0044423">
    <property type="term" value="C:virion component"/>
    <property type="evidence" value="ECO:0007669"/>
    <property type="project" value="UniProtKB-KW"/>
</dbReference>
<gene>
    <name evidence="3" type="ORF">Ingeline1_32</name>
</gene>
<keyword evidence="3" id="KW-0456">Lyase</keyword>
<dbReference type="GO" id="GO:0016829">
    <property type="term" value="F:lyase activity"/>
    <property type="evidence" value="ECO:0007669"/>
    <property type="project" value="UniProtKB-KW"/>
</dbReference>
<organism evidence="3 4">
    <name type="scientific">Cellulophaga phage Ingeline_1</name>
    <dbReference type="NCBI Taxonomy" id="2745674"/>
    <lineage>
        <taxon>Viruses</taxon>
        <taxon>Duplodnaviria</taxon>
        <taxon>Heunggongvirae</taxon>
        <taxon>Uroviricota</taxon>
        <taxon>Caudoviricetes</taxon>
        <taxon>Duneviridae</taxon>
        <taxon>Ingelinevirus</taxon>
        <taxon>Ingelinevirus ingeline</taxon>
    </lineage>
</organism>
<dbReference type="Gene3D" id="2.160.20.10">
    <property type="entry name" value="Single-stranded right-handed beta-helix, Pectin lyase-like"/>
    <property type="match status" value="1"/>
</dbReference>
<dbReference type="InterPro" id="IPR012334">
    <property type="entry name" value="Pectin_lyas_fold"/>
</dbReference>
<evidence type="ECO:0000256" key="1">
    <source>
        <dbReference type="ARBA" id="ARBA00004328"/>
    </source>
</evidence>
<dbReference type="InterPro" id="IPR011050">
    <property type="entry name" value="Pectin_lyase_fold/virulence"/>
</dbReference>
<protein>
    <submittedName>
        <fullName evidence="3">Pectate lyase</fullName>
    </submittedName>
</protein>
<comment type="subcellular location">
    <subcellularLocation>
        <location evidence="1">Virion</location>
    </subcellularLocation>
</comment>
<sequence>MKKTLLILAILATALVSAQKDTTKLVIPTPSNVKDYFNTQTGEDRIDGTAIKNIVADSIKTGTLSEDRLPTTALKTSNVIDNLTSTTIDAPLSANAGKTLKDNLDLKASNEDVEARVKPITLAEYNAMDAATKLNNIGRQIIDPTGVPNSVTLADGSVSTTKIANSAVSEAKLDAAVLTKLDKADTALQEVVNGSITDAKINTDTYRKLYYAVPDGYISPRDYGAVMDGVTDDRDAFAATLAEANTLSKRVYVDSDMFLDVEETGTKSIFIADNTWIEGRDKDVNIITNNNLSPAFQIALTENITIKNITFLHDNTYDATTNTADLTINKTANIAQLKSYLETNKDIVFGSNSPRWSGPTAYRAYFLFSGGNNVLFDNVTIKAKGETADTFVVWAVKFKEEFSENQTVVDDNSPSSIPKDIRFNNLTLDGVLMGIQGIVNDFSANETKSYRYSDMQTLAGTHIGGNVGDNTYFFAPPHLFYLTKDNSSQYDCDNIKITNTIDYGVYVGSENVRATSSGYCNSLKLVGVSSNIYVDNYSSFRRDGLGDIGEVSNSVFKNIYAEGYSDIFDPSFAFNSFRFTGTLNNVLFENVIVKDLADIAEIYPMDYAIGDYVTYNNVNMHVNDLNTANDGTFSIWGSNNTIKNSELNIKNHLSTTTFKGVVFSNTRSTDANNNYNLTINGWRTIDANPTGLISRMLFSSGSNTNKNYAKIIDTNNNAIIEQVNEINTETWTRSEIVDLTSQSGSSILINTRVISGYGIKSAKVVVLSSLDSGVTATLYSGALSEHTLVSNISNSANSINVSNFDPISDEEAVDSRVYLKTSTANFANTGSVKVTLELYRKTLN</sequence>